<feature type="region of interest" description="Disordered" evidence="1">
    <location>
        <begin position="400"/>
        <end position="431"/>
    </location>
</feature>
<dbReference type="RefSeq" id="WP_139629128.1">
    <property type="nucleotide sequence ID" value="NZ_VDLX02000002.1"/>
</dbReference>
<gene>
    <name evidence="2" type="ORF">FH608_005595</name>
</gene>
<protein>
    <submittedName>
        <fullName evidence="2">Uncharacterized protein</fullName>
    </submittedName>
</protein>
<evidence type="ECO:0000256" key="1">
    <source>
        <dbReference type="SAM" id="MobiDB-lite"/>
    </source>
</evidence>
<dbReference type="EMBL" id="VDLX02000002">
    <property type="protein sequence ID" value="KAB8196248.1"/>
    <property type="molecule type" value="Genomic_DNA"/>
</dbReference>
<name>A0A5C4WTQ1_9ACTN</name>
<evidence type="ECO:0000313" key="3">
    <source>
        <dbReference type="Proteomes" id="UP000312512"/>
    </source>
</evidence>
<proteinExistence type="predicted"/>
<sequence length="431" mass="46938">MTHSTSNEDSRLSLWLRVREFAVPAPMIESATVLRATGDWAAACAAAHVDVDLNLRQTARLHGRELAARLRTDLRHLAPDLLRWHMPRIAPNGLLRPGLTLSLARYGEGDGTVHLVARTPPAWADAGQRISLALWDGSRSGPYPHPHPNRRFRLDLHRHLWDARRAGELRARSETAPHARGWAVDRWPAEARLLLRAEGQDEGTVAVRVGGRRQVTLDVDASGVRDQGRQGGQGPAPPLILPDAATWVLPDLALLRAGLIEADRLHPLVAAALVPSGSPTAEPYGHQSENGTRTVECRGARHRIGLVDGVLVALDHDATEIRREELLAALTGTPLPCLQAIETAHRSPDCLLDVRTQLEHGDDAGAQATVDRLLGAGTRLPEGALRDVLEEAARRQIDHGLFRAGLGPGPAKQPDRSPRKGRARPRHATYP</sequence>
<dbReference type="AlphaFoldDB" id="A0A5C4WTQ1"/>
<comment type="caution">
    <text evidence="2">The sequence shown here is derived from an EMBL/GenBank/DDBJ whole genome shotgun (WGS) entry which is preliminary data.</text>
</comment>
<evidence type="ECO:0000313" key="2">
    <source>
        <dbReference type="EMBL" id="KAB8196248.1"/>
    </source>
</evidence>
<dbReference type="OrthoDB" id="3276909at2"/>
<organism evidence="2 3">
    <name type="scientific">Nonomuraea phyllanthi</name>
    <dbReference type="NCBI Taxonomy" id="2219224"/>
    <lineage>
        <taxon>Bacteria</taxon>
        <taxon>Bacillati</taxon>
        <taxon>Actinomycetota</taxon>
        <taxon>Actinomycetes</taxon>
        <taxon>Streptosporangiales</taxon>
        <taxon>Streptosporangiaceae</taxon>
        <taxon>Nonomuraea</taxon>
    </lineage>
</organism>
<reference evidence="2 3" key="1">
    <citation type="submission" date="2019-10" db="EMBL/GenBank/DDBJ databases">
        <title>Nonomuraea sp. nov., isolated from Phyllanthus amarus.</title>
        <authorList>
            <person name="Klykleung N."/>
            <person name="Tanasupawat S."/>
        </authorList>
    </citation>
    <scope>NUCLEOTIDE SEQUENCE [LARGE SCALE GENOMIC DNA]</scope>
    <source>
        <strain evidence="2 3">PA1-10</strain>
    </source>
</reference>
<keyword evidence="3" id="KW-1185">Reference proteome</keyword>
<accession>A0A5C4WTQ1</accession>
<feature type="compositionally biased region" description="Basic residues" evidence="1">
    <location>
        <begin position="419"/>
        <end position="431"/>
    </location>
</feature>
<dbReference type="Proteomes" id="UP000312512">
    <property type="component" value="Unassembled WGS sequence"/>
</dbReference>